<dbReference type="OrthoDB" id="6595046at2759"/>
<dbReference type="EnsemblMetazoa" id="XM_003240523.4">
    <property type="protein sequence ID" value="XP_003240571.1"/>
    <property type="gene ID" value="LOC100568657"/>
</dbReference>
<keyword evidence="1" id="KW-0812">Transmembrane</keyword>
<feature type="transmembrane region" description="Helical" evidence="1">
    <location>
        <begin position="12"/>
        <end position="30"/>
    </location>
</feature>
<organism evidence="2 3">
    <name type="scientific">Acyrthosiphon pisum</name>
    <name type="common">Pea aphid</name>
    <dbReference type="NCBI Taxonomy" id="7029"/>
    <lineage>
        <taxon>Eukaryota</taxon>
        <taxon>Metazoa</taxon>
        <taxon>Ecdysozoa</taxon>
        <taxon>Arthropoda</taxon>
        <taxon>Hexapoda</taxon>
        <taxon>Insecta</taxon>
        <taxon>Pterygota</taxon>
        <taxon>Neoptera</taxon>
        <taxon>Paraneoptera</taxon>
        <taxon>Hemiptera</taxon>
        <taxon>Sternorrhyncha</taxon>
        <taxon>Aphidomorpha</taxon>
        <taxon>Aphidoidea</taxon>
        <taxon>Aphididae</taxon>
        <taxon>Macrosiphini</taxon>
        <taxon>Acyrthosiphon</taxon>
    </lineage>
</organism>
<keyword evidence="3" id="KW-1185">Reference proteome</keyword>
<reference evidence="3" key="1">
    <citation type="submission" date="2010-06" db="EMBL/GenBank/DDBJ databases">
        <authorList>
            <person name="Jiang H."/>
            <person name="Abraham K."/>
            <person name="Ali S."/>
            <person name="Alsbrooks S.L."/>
            <person name="Anim B.N."/>
            <person name="Anosike U.S."/>
            <person name="Attaway T."/>
            <person name="Bandaranaike D.P."/>
            <person name="Battles P.K."/>
            <person name="Bell S.N."/>
            <person name="Bell A.V."/>
            <person name="Beltran B."/>
            <person name="Bickham C."/>
            <person name="Bustamante Y."/>
            <person name="Caleb T."/>
            <person name="Canada A."/>
            <person name="Cardenas V."/>
            <person name="Carter K."/>
            <person name="Chacko J."/>
            <person name="Chandrabose M.N."/>
            <person name="Chavez D."/>
            <person name="Chavez A."/>
            <person name="Chen L."/>
            <person name="Chu H.-S."/>
            <person name="Claassen K.J."/>
            <person name="Cockrell R."/>
            <person name="Collins M."/>
            <person name="Cooper J.A."/>
            <person name="Cree A."/>
            <person name="Curry S.M."/>
            <person name="Da Y."/>
            <person name="Dao M.D."/>
            <person name="Das B."/>
            <person name="Davila M.-L."/>
            <person name="Davy-Carroll L."/>
            <person name="Denson S."/>
            <person name="Dinh H."/>
            <person name="Ebong V.E."/>
            <person name="Edwards J.R."/>
            <person name="Egan A."/>
            <person name="El-Daye J."/>
            <person name="Escobedo L."/>
            <person name="Fernandez S."/>
            <person name="Fernando P.R."/>
            <person name="Flagg N."/>
            <person name="Forbes L.D."/>
            <person name="Fowler R.G."/>
            <person name="Fu Q."/>
            <person name="Gabisi R.A."/>
            <person name="Ganer J."/>
            <person name="Garbino Pronczuk A."/>
            <person name="Garcia R.M."/>
            <person name="Garner T."/>
            <person name="Garrett T.E."/>
            <person name="Gonzalez D.A."/>
            <person name="Hamid H."/>
            <person name="Hawkins E.S."/>
            <person name="Hirani K."/>
            <person name="Hogues M.E."/>
            <person name="Hollins B."/>
            <person name="Hsiao C.-H."/>
            <person name="Jabil R."/>
            <person name="James M.L."/>
            <person name="Jhangiani S.N."/>
            <person name="Johnson B."/>
            <person name="Johnson Q."/>
            <person name="Joshi V."/>
            <person name="Kalu J.B."/>
            <person name="Kam C."/>
            <person name="Kashfia A."/>
            <person name="Keebler J."/>
            <person name="Kisamo H."/>
            <person name="Kovar C.L."/>
            <person name="Lago L.A."/>
            <person name="Lai C.-Y."/>
            <person name="Laidlaw J."/>
            <person name="Lara F."/>
            <person name="Le T.-K."/>
            <person name="Lee S.L."/>
            <person name="Legall F.H."/>
            <person name="Lemon S.J."/>
            <person name="Lewis L.R."/>
            <person name="Li B."/>
            <person name="Liu Y."/>
            <person name="Liu Y.-S."/>
            <person name="Lopez J."/>
            <person name="Lozado R.J."/>
            <person name="Lu J."/>
            <person name="Madu R.C."/>
            <person name="Maheshwari M."/>
            <person name="Maheshwari R."/>
            <person name="Malloy K."/>
            <person name="Martinez E."/>
            <person name="Mathew T."/>
            <person name="Mercado I.C."/>
            <person name="Mercado C."/>
            <person name="Meyer B."/>
            <person name="Montgomery K."/>
            <person name="Morgan M.B."/>
            <person name="Munidasa M."/>
            <person name="Nazareth L.V."/>
            <person name="Nelson J."/>
            <person name="Ng B.M."/>
            <person name="Nguyen N.B."/>
            <person name="Nguyen P.Q."/>
            <person name="Nguyen T."/>
            <person name="Obregon M."/>
            <person name="Okwuonu G.O."/>
            <person name="Onwere C.G."/>
            <person name="Orozco G."/>
            <person name="Parra A."/>
            <person name="Patel S."/>
            <person name="Patil S."/>
            <person name="Perez A."/>
            <person name="Perez Y."/>
            <person name="Pham C."/>
            <person name="Primus E.L."/>
            <person name="Pu L.-L."/>
            <person name="Puazo M."/>
            <person name="Qin X."/>
            <person name="Quiroz J.B."/>
            <person name="Reese J."/>
            <person name="Richards S."/>
            <person name="Rives C.M."/>
            <person name="Robberts R."/>
            <person name="Ruiz S.J."/>
            <person name="Ruiz M.J."/>
            <person name="Santibanez J."/>
            <person name="Schneider B.W."/>
            <person name="Sisson I."/>
            <person name="Smith M."/>
            <person name="Sodergren E."/>
            <person name="Song X.-Z."/>
            <person name="Song B.B."/>
            <person name="Summersgill H."/>
            <person name="Thelus R."/>
            <person name="Thornton R.D."/>
            <person name="Trejos Z.Y."/>
            <person name="Usmani K."/>
            <person name="Vattathil S."/>
            <person name="Villasana D."/>
            <person name="Walker D.L."/>
            <person name="Wang S."/>
            <person name="Wang K."/>
            <person name="White C.S."/>
            <person name="Williams A.C."/>
            <person name="Williamson J."/>
            <person name="Wilson K."/>
            <person name="Woghiren I.O."/>
            <person name="Woodworth J.R."/>
            <person name="Worley K.C."/>
            <person name="Wright R.A."/>
            <person name="Wu W."/>
            <person name="Young L."/>
            <person name="Zhang L."/>
            <person name="Zhang J."/>
            <person name="Zhu Y."/>
            <person name="Muzny D.M."/>
            <person name="Weinstock G."/>
            <person name="Gibbs R.A."/>
        </authorList>
    </citation>
    <scope>NUCLEOTIDE SEQUENCE [LARGE SCALE GENOMIC DNA]</scope>
    <source>
        <strain evidence="3">LSR1</strain>
    </source>
</reference>
<dbReference type="Proteomes" id="UP000007819">
    <property type="component" value="Chromosome A3"/>
</dbReference>
<dbReference type="RefSeq" id="XP_003240571.1">
    <property type="nucleotide sequence ID" value="XM_003240523.3"/>
</dbReference>
<dbReference type="AlphaFoldDB" id="A0A8R1W6L0"/>
<evidence type="ECO:0000256" key="1">
    <source>
        <dbReference type="SAM" id="Phobius"/>
    </source>
</evidence>
<evidence type="ECO:0000313" key="2">
    <source>
        <dbReference type="EnsemblMetazoa" id="XP_003240571.1"/>
    </source>
</evidence>
<feature type="transmembrane region" description="Helical" evidence="1">
    <location>
        <begin position="88"/>
        <end position="112"/>
    </location>
</feature>
<accession>A0A8R1W6L0</accession>
<reference evidence="2" key="2">
    <citation type="submission" date="2022-06" db="UniProtKB">
        <authorList>
            <consortium name="EnsemblMetazoa"/>
        </authorList>
    </citation>
    <scope>IDENTIFICATION</scope>
</reference>
<feature type="transmembrane region" description="Helical" evidence="1">
    <location>
        <begin position="59"/>
        <end position="76"/>
    </location>
</feature>
<name>A0A8R1W6L0_ACYPI</name>
<keyword evidence="1" id="KW-1133">Transmembrane helix</keyword>
<keyword evidence="1" id="KW-0472">Membrane</keyword>
<evidence type="ECO:0000313" key="3">
    <source>
        <dbReference type="Proteomes" id="UP000007819"/>
    </source>
</evidence>
<sequence length="141" mass="16381">MISYELKLRTDLITKYTLMIAAGYLVLTMFQCINQMNYIGSIYAIGAIITNRTSHIHRAIFITGFGCIIDIIHLIFHRSKSSWVFVKVIQFTIHLFGAAFEIVTIVSLHCYWKYTEEIQKQPEKTWVQHKLGQAFSIFSKN</sequence>
<dbReference type="GeneID" id="100568657"/>
<protein>
    <submittedName>
        <fullName evidence="2">Uncharacterized protein</fullName>
    </submittedName>
</protein>
<proteinExistence type="predicted"/>
<dbReference type="KEGG" id="api:100568657"/>